<evidence type="ECO:0000256" key="4">
    <source>
        <dbReference type="PIRSR" id="PIRSR000103-1"/>
    </source>
</evidence>
<evidence type="ECO:0000256" key="1">
    <source>
        <dbReference type="ARBA" id="ARBA00009080"/>
    </source>
</evidence>
<dbReference type="PANTHER" id="PTHR43060:SF15">
    <property type="entry name" value="3-HYDROXYISOBUTYRATE DEHYDROGENASE-LIKE 1, MITOCHONDRIAL-RELATED"/>
    <property type="match status" value="1"/>
</dbReference>
<dbReference type="RefSeq" id="WP_134059764.1">
    <property type="nucleotide sequence ID" value="NZ_AP022586.1"/>
</dbReference>
<keyword evidence="8" id="KW-1185">Reference proteome</keyword>
<dbReference type="Gene3D" id="1.10.1040.10">
    <property type="entry name" value="N-(1-d-carboxylethyl)-l-norvaline Dehydrogenase, domain 2"/>
    <property type="match status" value="1"/>
</dbReference>
<keyword evidence="2" id="KW-0560">Oxidoreductase</keyword>
<dbReference type="Gene3D" id="3.40.50.720">
    <property type="entry name" value="NAD(P)-binding Rossmann-like Domain"/>
    <property type="match status" value="1"/>
</dbReference>
<evidence type="ECO:0000313" key="8">
    <source>
        <dbReference type="Proteomes" id="UP000466607"/>
    </source>
</evidence>
<dbReference type="GO" id="GO:0016491">
    <property type="term" value="F:oxidoreductase activity"/>
    <property type="evidence" value="ECO:0007669"/>
    <property type="project" value="UniProtKB-KW"/>
</dbReference>
<sequence length="271" mass="27383">MSKIGFVGAGRMGAPMVRRLVEAGHTVTVLGRTQEKRTAAQELGAIAVSEPADVAADADVVAVCVFTDDQVRNMCLDDGLLAAMVPGATLVIHTTGSPATARDIAARGEEYGVAVVDAPISGGPHDIAEGTVTLFVGGAAAAVDAVRPVLGAYGDPVLHVGPLGAGQSVKLVNNTVFAAQIGLLREAVRLGGALGVAEPDLLTALTHGSSASRVLTMIAPRGSVGTFLDMAGAFVGKDVEVVRTIAREAGTGLGVLEDAIAELALTRDENC</sequence>
<dbReference type="EMBL" id="AP022586">
    <property type="protein sequence ID" value="BBY14962.1"/>
    <property type="molecule type" value="Genomic_DNA"/>
</dbReference>
<feature type="domain" description="6-phosphogluconate dehydrogenase NADP-binding" evidence="5">
    <location>
        <begin position="3"/>
        <end position="161"/>
    </location>
</feature>
<name>A0AAD1IJV7_9MYCO</name>
<dbReference type="SUPFAM" id="SSF48179">
    <property type="entry name" value="6-phosphogluconate dehydrogenase C-terminal domain-like"/>
    <property type="match status" value="1"/>
</dbReference>
<feature type="domain" description="3-hydroxyisobutyrate dehydrogenase-like NAD-binding" evidence="6">
    <location>
        <begin position="164"/>
        <end position="257"/>
    </location>
</feature>
<dbReference type="InterPro" id="IPR015815">
    <property type="entry name" value="HIBADH-related"/>
</dbReference>
<dbReference type="GO" id="GO:0050661">
    <property type="term" value="F:NADP binding"/>
    <property type="evidence" value="ECO:0007669"/>
    <property type="project" value="InterPro"/>
</dbReference>
<dbReference type="Proteomes" id="UP000466607">
    <property type="component" value="Chromosome"/>
</dbReference>
<feature type="active site" evidence="4">
    <location>
        <position position="170"/>
    </location>
</feature>
<dbReference type="InterPro" id="IPR008927">
    <property type="entry name" value="6-PGluconate_DH-like_C_sf"/>
</dbReference>
<comment type="similarity">
    <text evidence="1">Belongs to the HIBADH-related family.</text>
</comment>
<evidence type="ECO:0000256" key="2">
    <source>
        <dbReference type="ARBA" id="ARBA00023002"/>
    </source>
</evidence>
<protein>
    <submittedName>
        <fullName evidence="7">6-phosphogluconate dehydrogenase</fullName>
    </submittedName>
</protein>
<dbReference type="InterPro" id="IPR006115">
    <property type="entry name" value="6PGDH_NADP-bd"/>
</dbReference>
<dbReference type="InterPro" id="IPR036291">
    <property type="entry name" value="NAD(P)-bd_dom_sf"/>
</dbReference>
<proteinExistence type="inferred from homology"/>
<accession>A0AAD1IJV7</accession>
<dbReference type="InterPro" id="IPR013328">
    <property type="entry name" value="6PGD_dom2"/>
</dbReference>
<organism evidence="7 8">
    <name type="scientific">Mycolicibacterium litorale</name>
    <dbReference type="NCBI Taxonomy" id="758802"/>
    <lineage>
        <taxon>Bacteria</taxon>
        <taxon>Bacillati</taxon>
        <taxon>Actinomycetota</taxon>
        <taxon>Actinomycetes</taxon>
        <taxon>Mycobacteriales</taxon>
        <taxon>Mycobacteriaceae</taxon>
        <taxon>Mycolicibacterium</taxon>
    </lineage>
</organism>
<dbReference type="Pfam" id="PF14833">
    <property type="entry name" value="NAD_binding_11"/>
    <property type="match status" value="1"/>
</dbReference>
<reference evidence="7 8" key="1">
    <citation type="journal article" date="2019" name="Emerg. Microbes Infect.">
        <title>Comprehensive subspecies identification of 175 nontuberculous mycobacteria species based on 7547 genomic profiles.</title>
        <authorList>
            <person name="Matsumoto Y."/>
            <person name="Kinjo T."/>
            <person name="Motooka D."/>
            <person name="Nabeya D."/>
            <person name="Jung N."/>
            <person name="Uechi K."/>
            <person name="Horii T."/>
            <person name="Iida T."/>
            <person name="Fujita J."/>
            <person name="Nakamura S."/>
        </authorList>
    </citation>
    <scope>NUCLEOTIDE SEQUENCE [LARGE SCALE GENOMIC DNA]</scope>
    <source>
        <strain evidence="7 8">JCM 17423</strain>
    </source>
</reference>
<evidence type="ECO:0000313" key="7">
    <source>
        <dbReference type="EMBL" id="BBY14962.1"/>
    </source>
</evidence>
<gene>
    <name evidence="7" type="ORF">MLIT_05540</name>
</gene>
<dbReference type="GO" id="GO:0051287">
    <property type="term" value="F:NAD binding"/>
    <property type="evidence" value="ECO:0007669"/>
    <property type="project" value="InterPro"/>
</dbReference>
<dbReference type="InterPro" id="IPR029154">
    <property type="entry name" value="HIBADH-like_NADP-bd"/>
</dbReference>
<dbReference type="AlphaFoldDB" id="A0AAD1IJV7"/>
<evidence type="ECO:0000259" key="6">
    <source>
        <dbReference type="Pfam" id="PF14833"/>
    </source>
</evidence>
<dbReference type="PIRSF" id="PIRSF000103">
    <property type="entry name" value="HIBADH"/>
    <property type="match status" value="1"/>
</dbReference>
<dbReference type="PANTHER" id="PTHR43060">
    <property type="entry name" value="3-HYDROXYISOBUTYRATE DEHYDROGENASE-LIKE 1, MITOCHONDRIAL-RELATED"/>
    <property type="match status" value="1"/>
</dbReference>
<evidence type="ECO:0000256" key="3">
    <source>
        <dbReference type="ARBA" id="ARBA00023027"/>
    </source>
</evidence>
<dbReference type="Pfam" id="PF03446">
    <property type="entry name" value="NAD_binding_2"/>
    <property type="match status" value="1"/>
</dbReference>
<evidence type="ECO:0000259" key="5">
    <source>
        <dbReference type="Pfam" id="PF03446"/>
    </source>
</evidence>
<keyword evidence="3" id="KW-0520">NAD</keyword>
<dbReference type="SUPFAM" id="SSF51735">
    <property type="entry name" value="NAD(P)-binding Rossmann-fold domains"/>
    <property type="match status" value="1"/>
</dbReference>